<gene>
    <name evidence="1" type="primary">2</name>
    <name evidence="1" type="ORF">PBI_CURIOSIUM_2</name>
</gene>
<keyword evidence="2" id="KW-1185">Reference proteome</keyword>
<dbReference type="GeneID" id="60324455"/>
<dbReference type="Proteomes" id="UP000326870">
    <property type="component" value="Segment"/>
</dbReference>
<proteinExistence type="predicted"/>
<accession>A0A5J6TUM7</accession>
<reference evidence="1 2" key="1">
    <citation type="submission" date="2019-07" db="EMBL/GenBank/DDBJ databases">
        <authorList>
            <person name="Divens A.M."/>
            <person name="Garlena R.A."/>
            <person name="Russell D.A."/>
            <person name="Pope W.H."/>
            <person name="Jacobs-Sera D."/>
            <person name="Hatfull G.F."/>
        </authorList>
    </citation>
    <scope>NUCLEOTIDE SEQUENCE [LARGE SCALE GENOMIC DNA]</scope>
</reference>
<dbReference type="EMBL" id="MN234226">
    <property type="protein sequence ID" value="QFG14048.1"/>
    <property type="molecule type" value="Genomic_DNA"/>
</dbReference>
<dbReference type="RefSeq" id="YP_009952991.1">
    <property type="nucleotide sequence ID" value="NC_051618.1"/>
</dbReference>
<name>A0A5J6TUM7_9CAUD</name>
<protein>
    <submittedName>
        <fullName evidence="1">Uncharacterized protein</fullName>
    </submittedName>
</protein>
<evidence type="ECO:0000313" key="1">
    <source>
        <dbReference type="EMBL" id="QFG14048.1"/>
    </source>
</evidence>
<organism evidence="1 2">
    <name type="scientific">Mycobacterium phage Curiosium</name>
    <dbReference type="NCBI Taxonomy" id="2599859"/>
    <lineage>
        <taxon>Viruses</taxon>
        <taxon>Duplodnaviria</taxon>
        <taxon>Heunggongvirae</taxon>
        <taxon>Uroviricota</taxon>
        <taxon>Caudoviricetes</taxon>
        <taxon>Weiservirinae</taxon>
        <taxon>Anayavirus</taxon>
        <taxon>Anayavirus curiosium</taxon>
    </lineage>
</organism>
<dbReference type="KEGG" id="vg:60324455"/>
<evidence type="ECO:0000313" key="2">
    <source>
        <dbReference type="Proteomes" id="UP000326870"/>
    </source>
</evidence>
<sequence length="60" mass="6646">MMPAERLTAQREALDSYEWTEGESVLTQITVHSLVAIGEVLVEMNARQARQEAELMGAPS</sequence>